<sequence length="201" mass="23559">MVESERMKYIRIEQKDLKSKTYSKFVKLVADPESGVTLRAKKLFYHGHIQEVRGIFRHVKQCGGFMALTYITCFPPVERLPFHLPNEQSVIFDETESLDYTLDKAVRGAMDWDDFKEFDGVVYPKYKDVCYTCGLLEDDKEYIDGLLEASNWGMGNYLRSLFVMLIMSDSMSRHEVVYEKTWHVMVADVLNIKRIKRNDQV</sequence>
<comment type="caution">
    <text evidence="1">The sequence shown here is derived from an EMBL/GenBank/DDBJ whole genome shotgun (WGS) entry which is preliminary data.</text>
</comment>
<keyword evidence="2" id="KW-1185">Reference proteome</keyword>
<protein>
    <submittedName>
        <fullName evidence="1">Uncharacterized protein</fullName>
    </submittedName>
</protein>
<evidence type="ECO:0000313" key="2">
    <source>
        <dbReference type="Proteomes" id="UP001151760"/>
    </source>
</evidence>
<reference evidence="1" key="1">
    <citation type="journal article" date="2022" name="Int. J. Mol. Sci.">
        <title>Draft Genome of Tanacetum Coccineum: Genomic Comparison of Closely Related Tanacetum-Family Plants.</title>
        <authorList>
            <person name="Yamashiro T."/>
            <person name="Shiraishi A."/>
            <person name="Nakayama K."/>
            <person name="Satake H."/>
        </authorList>
    </citation>
    <scope>NUCLEOTIDE SEQUENCE</scope>
</reference>
<accession>A0ABQ4Y066</accession>
<organism evidence="1 2">
    <name type="scientific">Tanacetum coccineum</name>
    <dbReference type="NCBI Taxonomy" id="301880"/>
    <lineage>
        <taxon>Eukaryota</taxon>
        <taxon>Viridiplantae</taxon>
        <taxon>Streptophyta</taxon>
        <taxon>Embryophyta</taxon>
        <taxon>Tracheophyta</taxon>
        <taxon>Spermatophyta</taxon>
        <taxon>Magnoliopsida</taxon>
        <taxon>eudicotyledons</taxon>
        <taxon>Gunneridae</taxon>
        <taxon>Pentapetalae</taxon>
        <taxon>asterids</taxon>
        <taxon>campanulids</taxon>
        <taxon>Asterales</taxon>
        <taxon>Asteraceae</taxon>
        <taxon>Asteroideae</taxon>
        <taxon>Anthemideae</taxon>
        <taxon>Anthemidinae</taxon>
        <taxon>Tanacetum</taxon>
    </lineage>
</organism>
<dbReference type="Proteomes" id="UP001151760">
    <property type="component" value="Unassembled WGS sequence"/>
</dbReference>
<proteinExistence type="predicted"/>
<name>A0ABQ4Y066_9ASTR</name>
<dbReference type="EMBL" id="BQNB010009944">
    <property type="protein sequence ID" value="GJS70597.1"/>
    <property type="molecule type" value="Genomic_DNA"/>
</dbReference>
<evidence type="ECO:0000313" key="1">
    <source>
        <dbReference type="EMBL" id="GJS70597.1"/>
    </source>
</evidence>
<gene>
    <name evidence="1" type="ORF">Tco_0703438</name>
</gene>
<reference evidence="1" key="2">
    <citation type="submission" date="2022-01" db="EMBL/GenBank/DDBJ databases">
        <authorList>
            <person name="Yamashiro T."/>
            <person name="Shiraishi A."/>
            <person name="Satake H."/>
            <person name="Nakayama K."/>
        </authorList>
    </citation>
    <scope>NUCLEOTIDE SEQUENCE</scope>
</reference>